<sequence>MRRSRPATRLSVIAAAAMLILAGCASEPSGSESNAEPATLKELAAAVKAEGGPAEVSIAEESGDSGMEVKVDLTYSETADADTVAALVGDLGPRIDAVLGDERPEVTLIGISLQRDADDYSGSVTVTDAFPATEIARAVNLAQSSPCGTISTEVSVEKESELTVLCQVAGPEGVDEAYGPATSLAPDVVDEAHRYISTGGVEWSVEVLTVVDGRGALLQSLVTDALANGVGLVEIIDSGDSIEINGVIDEAAPAPCDALAALLTDASVSGTIDLRLPKGSGGGEGCSATV</sequence>
<protein>
    <submittedName>
        <fullName evidence="2">Uncharacterized protein</fullName>
    </submittedName>
</protein>
<accession>A0A433JP39</accession>
<dbReference type="AlphaFoldDB" id="A0A433JP39"/>
<organism evidence="2 3">
    <name type="scientific">Labedella endophytica</name>
    <dbReference type="NCBI Taxonomy" id="1523160"/>
    <lineage>
        <taxon>Bacteria</taxon>
        <taxon>Bacillati</taxon>
        <taxon>Actinomycetota</taxon>
        <taxon>Actinomycetes</taxon>
        <taxon>Micrococcales</taxon>
        <taxon>Microbacteriaceae</taxon>
        <taxon>Labedella</taxon>
    </lineage>
</organism>
<name>A0A433JP39_9MICO</name>
<evidence type="ECO:0000313" key="3">
    <source>
        <dbReference type="Proteomes" id="UP000274909"/>
    </source>
</evidence>
<dbReference type="PROSITE" id="PS51257">
    <property type="entry name" value="PROKAR_LIPOPROTEIN"/>
    <property type="match status" value="1"/>
</dbReference>
<proteinExistence type="predicted"/>
<keyword evidence="1" id="KW-0732">Signal</keyword>
<dbReference type="EMBL" id="RZGZ01000004">
    <property type="protein sequence ID" value="RUQ98177.1"/>
    <property type="molecule type" value="Genomic_DNA"/>
</dbReference>
<feature type="signal peptide" evidence="1">
    <location>
        <begin position="1"/>
        <end position="25"/>
    </location>
</feature>
<keyword evidence="3" id="KW-1185">Reference proteome</keyword>
<feature type="chain" id="PRO_5038338008" evidence="1">
    <location>
        <begin position="26"/>
        <end position="290"/>
    </location>
</feature>
<gene>
    <name evidence="2" type="ORF">ELQ94_14240</name>
</gene>
<dbReference type="Proteomes" id="UP000274909">
    <property type="component" value="Unassembled WGS sequence"/>
</dbReference>
<evidence type="ECO:0000313" key="2">
    <source>
        <dbReference type="EMBL" id="RUQ98177.1"/>
    </source>
</evidence>
<comment type="caution">
    <text evidence="2">The sequence shown here is derived from an EMBL/GenBank/DDBJ whole genome shotgun (WGS) entry which is preliminary data.</text>
</comment>
<evidence type="ECO:0000256" key="1">
    <source>
        <dbReference type="SAM" id="SignalP"/>
    </source>
</evidence>
<dbReference type="RefSeq" id="WP_127051030.1">
    <property type="nucleotide sequence ID" value="NZ_RZGZ01000004.1"/>
</dbReference>
<reference evidence="2 3" key="1">
    <citation type="submission" date="2018-12" db="EMBL/GenBank/DDBJ databases">
        <authorList>
            <person name="Li F."/>
        </authorList>
    </citation>
    <scope>NUCLEOTIDE SEQUENCE [LARGE SCALE GENOMIC DNA]</scope>
    <source>
        <strain evidence="2 3">EGI 6500705</strain>
    </source>
</reference>